<evidence type="ECO:0000256" key="1">
    <source>
        <dbReference type="ARBA" id="ARBA00004202"/>
    </source>
</evidence>
<keyword evidence="2" id="KW-0813">Transport</keyword>
<dbReference type="GO" id="GO:0005524">
    <property type="term" value="F:ATP binding"/>
    <property type="evidence" value="ECO:0007669"/>
    <property type="project" value="UniProtKB-KW"/>
</dbReference>
<name>A0A1M4TV32_9BACL</name>
<dbReference type="InterPro" id="IPR015856">
    <property type="entry name" value="ABC_transpr_CbiO/EcfA_su"/>
</dbReference>
<evidence type="ECO:0000313" key="7">
    <source>
        <dbReference type="Proteomes" id="UP000184476"/>
    </source>
</evidence>
<evidence type="ECO:0000259" key="5">
    <source>
        <dbReference type="PROSITE" id="PS50893"/>
    </source>
</evidence>
<comment type="subcellular location">
    <subcellularLocation>
        <location evidence="1">Cell membrane</location>
        <topology evidence="1">Peripheral membrane protein</topology>
    </subcellularLocation>
</comment>
<dbReference type="RefSeq" id="WP_073151896.1">
    <property type="nucleotide sequence ID" value="NZ_FQVL01000001.1"/>
</dbReference>
<dbReference type="Gene3D" id="3.40.50.300">
    <property type="entry name" value="P-loop containing nucleotide triphosphate hydrolases"/>
    <property type="match status" value="1"/>
</dbReference>
<evidence type="ECO:0000256" key="2">
    <source>
        <dbReference type="ARBA" id="ARBA00022448"/>
    </source>
</evidence>
<dbReference type="GO" id="GO:0005886">
    <property type="term" value="C:plasma membrane"/>
    <property type="evidence" value="ECO:0007669"/>
    <property type="project" value="UniProtKB-SubCell"/>
</dbReference>
<dbReference type="SMART" id="SM00382">
    <property type="entry name" value="AAA"/>
    <property type="match status" value="1"/>
</dbReference>
<protein>
    <submittedName>
        <fullName evidence="6">Iron complex transport system ATP-binding protein</fullName>
    </submittedName>
</protein>
<dbReference type="InterPro" id="IPR050153">
    <property type="entry name" value="Metal_Ion_Import_ABC"/>
</dbReference>
<dbReference type="AlphaFoldDB" id="A0A1M4TV32"/>
<evidence type="ECO:0000256" key="3">
    <source>
        <dbReference type="ARBA" id="ARBA00022741"/>
    </source>
</evidence>
<evidence type="ECO:0000256" key="4">
    <source>
        <dbReference type="ARBA" id="ARBA00022840"/>
    </source>
</evidence>
<dbReference type="CDD" id="cd03225">
    <property type="entry name" value="ABC_cobalt_CbiO_domain1"/>
    <property type="match status" value="1"/>
</dbReference>
<proteinExistence type="predicted"/>
<gene>
    <name evidence="6" type="ORF">SAMN05444392_101656</name>
</gene>
<keyword evidence="7" id="KW-1185">Reference proteome</keyword>
<dbReference type="InterPro" id="IPR003593">
    <property type="entry name" value="AAA+_ATPase"/>
</dbReference>
<dbReference type="GO" id="GO:0022857">
    <property type="term" value="F:transmembrane transporter activity"/>
    <property type="evidence" value="ECO:0007669"/>
    <property type="project" value="UniProtKB-ARBA"/>
</dbReference>
<dbReference type="OrthoDB" id="9789994at2"/>
<dbReference type="InterPro" id="IPR017871">
    <property type="entry name" value="ABC_transporter-like_CS"/>
</dbReference>
<dbReference type="EMBL" id="FQVL01000001">
    <property type="protein sequence ID" value="SHE48254.1"/>
    <property type="molecule type" value="Genomic_DNA"/>
</dbReference>
<sequence>MSKRRLFLDQVSWKREERWILKQITWDVQENEHWAIVGRNGAGKTTLLQMITGYLWPTKGRVEVLGARFGEVEIQKVRQRIGWVSSSLQQQLHAQDRVLSIVLSGKYGSLRLYDQIEKQDEQTALELLDMFGLTPLSSQSYGTLSQGERQKVLISRAMMANPEILIFDEPCTGLDILAREQVLKMIKRIAQQPNPPTMIYVTHHIEEIASCFGHTLLLKDGQAAKSGPTAEVLTSDGLSQFFEVPLVVDHEQNRFWIRLGANVL</sequence>
<evidence type="ECO:0000313" key="6">
    <source>
        <dbReference type="EMBL" id="SHE48254.1"/>
    </source>
</evidence>
<dbReference type="GO" id="GO:0016887">
    <property type="term" value="F:ATP hydrolysis activity"/>
    <property type="evidence" value="ECO:0007669"/>
    <property type="project" value="InterPro"/>
</dbReference>
<reference evidence="6 7" key="1">
    <citation type="submission" date="2016-11" db="EMBL/GenBank/DDBJ databases">
        <authorList>
            <person name="Jaros S."/>
            <person name="Januszkiewicz K."/>
            <person name="Wedrychowicz H."/>
        </authorList>
    </citation>
    <scope>NUCLEOTIDE SEQUENCE [LARGE SCALE GENOMIC DNA]</scope>
    <source>
        <strain evidence="6 7">DSM 44666</strain>
    </source>
</reference>
<dbReference type="InterPro" id="IPR003439">
    <property type="entry name" value="ABC_transporter-like_ATP-bd"/>
</dbReference>
<accession>A0A1M4TV32</accession>
<dbReference type="Pfam" id="PF00005">
    <property type="entry name" value="ABC_tran"/>
    <property type="match status" value="1"/>
</dbReference>
<organism evidence="6 7">
    <name type="scientific">Seinonella peptonophila</name>
    <dbReference type="NCBI Taxonomy" id="112248"/>
    <lineage>
        <taxon>Bacteria</taxon>
        <taxon>Bacillati</taxon>
        <taxon>Bacillota</taxon>
        <taxon>Bacilli</taxon>
        <taxon>Bacillales</taxon>
        <taxon>Thermoactinomycetaceae</taxon>
        <taxon>Seinonella</taxon>
    </lineage>
</organism>
<dbReference type="PROSITE" id="PS50893">
    <property type="entry name" value="ABC_TRANSPORTER_2"/>
    <property type="match status" value="1"/>
</dbReference>
<keyword evidence="4 6" id="KW-0067">ATP-binding</keyword>
<keyword evidence="3" id="KW-0547">Nucleotide-binding</keyword>
<dbReference type="STRING" id="112248.SAMN05444392_101656"/>
<feature type="domain" description="ABC transporter" evidence="5">
    <location>
        <begin position="6"/>
        <end position="245"/>
    </location>
</feature>
<dbReference type="InterPro" id="IPR027417">
    <property type="entry name" value="P-loop_NTPase"/>
</dbReference>
<dbReference type="SUPFAM" id="SSF52540">
    <property type="entry name" value="P-loop containing nucleoside triphosphate hydrolases"/>
    <property type="match status" value="1"/>
</dbReference>
<dbReference type="Proteomes" id="UP000184476">
    <property type="component" value="Unassembled WGS sequence"/>
</dbReference>
<dbReference type="PROSITE" id="PS00211">
    <property type="entry name" value="ABC_TRANSPORTER_1"/>
    <property type="match status" value="1"/>
</dbReference>
<dbReference type="PANTHER" id="PTHR42734">
    <property type="entry name" value="METAL TRANSPORT SYSTEM ATP-BINDING PROTEIN TM_0124-RELATED"/>
    <property type="match status" value="1"/>
</dbReference>